<sequence>MNLFSPKRCLICHGEIEAEISWRSIFLNRTKEEAVCRKCESMLLPIEGEKCTVCGRELDLSFCEGSLCLDCIRWEKDESWRGCLEKNISLYHYNDFMKEVIARFKFRGDYCLASVFAGKLRSVLKGIPGDYIVPIPLSAERLYERGFNQSEALIVGAGLKPVPLLARIHSEKQSKKTRRDRIHLPQVFRLESQEKLTGKNIVLVDDIYTTGSTLRHAARILKEAGADKVSSLTIAR</sequence>
<dbReference type="SUPFAM" id="SSF53271">
    <property type="entry name" value="PRTase-like"/>
    <property type="match status" value="1"/>
</dbReference>
<protein>
    <submittedName>
        <fullName evidence="3">ComF family protein</fullName>
    </submittedName>
</protein>
<evidence type="ECO:0000313" key="4">
    <source>
        <dbReference type="Proteomes" id="UP000265816"/>
    </source>
</evidence>
<evidence type="ECO:0000313" key="3">
    <source>
        <dbReference type="EMBL" id="RID84861.1"/>
    </source>
</evidence>
<comment type="caution">
    <text evidence="3">The sequence shown here is derived from an EMBL/GenBank/DDBJ whole genome shotgun (WGS) entry which is preliminary data.</text>
</comment>
<dbReference type="RefSeq" id="WP_119112914.1">
    <property type="nucleotide sequence ID" value="NZ_CBCSEO010000021.1"/>
</dbReference>
<name>A0A398B5N1_9BACI</name>
<proteinExistence type="inferred from homology"/>
<comment type="similarity">
    <text evidence="1">Belongs to the ComF/GntX family.</text>
</comment>
<accession>A0A398B5N1</accession>
<dbReference type="OrthoDB" id="9779910at2"/>
<organism evidence="3 4">
    <name type="scientific">Mesobacillus zeae</name>
    <dbReference type="NCBI Taxonomy" id="1917180"/>
    <lineage>
        <taxon>Bacteria</taxon>
        <taxon>Bacillati</taxon>
        <taxon>Bacillota</taxon>
        <taxon>Bacilli</taxon>
        <taxon>Bacillales</taxon>
        <taxon>Bacillaceae</taxon>
        <taxon>Mesobacillus</taxon>
    </lineage>
</organism>
<dbReference type="EMBL" id="QWVT01000018">
    <property type="protein sequence ID" value="RID84861.1"/>
    <property type="molecule type" value="Genomic_DNA"/>
</dbReference>
<dbReference type="InterPro" id="IPR029057">
    <property type="entry name" value="PRTase-like"/>
</dbReference>
<dbReference type="PANTHER" id="PTHR47505">
    <property type="entry name" value="DNA UTILIZATION PROTEIN YHGH"/>
    <property type="match status" value="1"/>
</dbReference>
<dbReference type="Pfam" id="PF00156">
    <property type="entry name" value="Pribosyltran"/>
    <property type="match status" value="1"/>
</dbReference>
<evidence type="ECO:0000259" key="2">
    <source>
        <dbReference type="Pfam" id="PF00156"/>
    </source>
</evidence>
<dbReference type="Proteomes" id="UP000265816">
    <property type="component" value="Unassembled WGS sequence"/>
</dbReference>
<dbReference type="PANTHER" id="PTHR47505:SF1">
    <property type="entry name" value="DNA UTILIZATION PROTEIN YHGH"/>
    <property type="match status" value="1"/>
</dbReference>
<dbReference type="Gene3D" id="3.40.50.2020">
    <property type="match status" value="1"/>
</dbReference>
<evidence type="ECO:0000256" key="1">
    <source>
        <dbReference type="ARBA" id="ARBA00008007"/>
    </source>
</evidence>
<gene>
    <name evidence="3" type="ORF">D1970_10960</name>
</gene>
<dbReference type="CDD" id="cd06223">
    <property type="entry name" value="PRTases_typeI"/>
    <property type="match status" value="1"/>
</dbReference>
<keyword evidence="4" id="KW-1185">Reference proteome</keyword>
<feature type="domain" description="Phosphoribosyltransferase" evidence="2">
    <location>
        <begin position="183"/>
        <end position="235"/>
    </location>
</feature>
<reference evidence="3 4" key="1">
    <citation type="submission" date="2018-08" db="EMBL/GenBank/DDBJ databases">
        <title>Bacillus jemisoniae sp. nov., Bacillus chryseoplanitiae sp. nov., Bacillus resnikiae sp. nov., and Bacillus frankliniae sp. nov., isolated from Viking spacecraft and associated surfaces.</title>
        <authorList>
            <person name="Seuylemezian A."/>
            <person name="Vaishampayan P."/>
        </authorList>
    </citation>
    <scope>NUCLEOTIDE SEQUENCE [LARGE SCALE GENOMIC DNA]</scope>
    <source>
        <strain evidence="3 4">JJ-247</strain>
    </source>
</reference>
<dbReference type="AlphaFoldDB" id="A0A398B5N1"/>
<dbReference type="InterPro" id="IPR051910">
    <property type="entry name" value="ComF/GntX_DNA_util-trans"/>
</dbReference>
<dbReference type="InterPro" id="IPR000836">
    <property type="entry name" value="PRTase_dom"/>
</dbReference>